<accession>A0A3N4P0H5</accession>
<dbReference type="OrthoDB" id="1467719at2"/>
<comment type="caution">
    <text evidence="3">The sequence shown here is derived from an EMBL/GenBank/DDBJ whole genome shotgun (WGS) entry which is preliminary data.</text>
</comment>
<proteinExistence type="predicted"/>
<protein>
    <submittedName>
        <fullName evidence="3">Septum formation initiator family protein</fullName>
    </submittedName>
</protein>
<dbReference type="Proteomes" id="UP000270856">
    <property type="component" value="Unassembled WGS sequence"/>
</dbReference>
<organism evidence="3 4">
    <name type="scientific">Aureibaculum marinum</name>
    <dbReference type="NCBI Taxonomy" id="2487930"/>
    <lineage>
        <taxon>Bacteria</taxon>
        <taxon>Pseudomonadati</taxon>
        <taxon>Bacteroidota</taxon>
        <taxon>Flavobacteriia</taxon>
        <taxon>Flavobacteriales</taxon>
        <taxon>Flavobacteriaceae</taxon>
        <taxon>Aureibaculum</taxon>
    </lineage>
</organism>
<reference evidence="3 4" key="1">
    <citation type="submission" date="2018-11" db="EMBL/GenBank/DDBJ databases">
        <title>Aureibaculum marinum gen. nov., sp. nov., a member of the family Flavobacteriaceae isolated from the Bohai Sea.</title>
        <authorList>
            <person name="Ji X."/>
        </authorList>
    </citation>
    <scope>NUCLEOTIDE SEQUENCE [LARGE SCALE GENOMIC DNA]</scope>
    <source>
        <strain evidence="3 4">BH-SD17</strain>
    </source>
</reference>
<name>A0A3N4P0H5_9FLAO</name>
<evidence type="ECO:0000256" key="2">
    <source>
        <dbReference type="SAM" id="Phobius"/>
    </source>
</evidence>
<dbReference type="RefSeq" id="WP_123896138.1">
    <property type="nucleotide sequence ID" value="NZ_RPFJ01000002.1"/>
</dbReference>
<dbReference type="EMBL" id="RPFJ01000002">
    <property type="protein sequence ID" value="RPD99948.1"/>
    <property type="molecule type" value="Genomic_DNA"/>
</dbReference>
<dbReference type="InterPro" id="IPR007060">
    <property type="entry name" value="FtsL/DivIC"/>
</dbReference>
<evidence type="ECO:0000313" key="3">
    <source>
        <dbReference type="EMBL" id="RPD99948.1"/>
    </source>
</evidence>
<keyword evidence="1" id="KW-0175">Coiled coil</keyword>
<dbReference type="AlphaFoldDB" id="A0A3N4P0H5"/>
<keyword evidence="2" id="KW-1133">Transmembrane helix</keyword>
<evidence type="ECO:0000256" key="1">
    <source>
        <dbReference type="SAM" id="Coils"/>
    </source>
</evidence>
<keyword evidence="4" id="KW-1185">Reference proteome</keyword>
<feature type="transmembrane region" description="Helical" evidence="2">
    <location>
        <begin position="12"/>
        <end position="32"/>
    </location>
</feature>
<feature type="coiled-coil region" evidence="1">
    <location>
        <begin position="41"/>
        <end position="68"/>
    </location>
</feature>
<keyword evidence="2" id="KW-0812">Transmembrane</keyword>
<evidence type="ECO:0000313" key="4">
    <source>
        <dbReference type="Proteomes" id="UP000270856"/>
    </source>
</evidence>
<keyword evidence="2" id="KW-0472">Membrane</keyword>
<gene>
    <name evidence="3" type="ORF">EGM88_01395</name>
</gene>
<sequence length="105" mass="13073">MTFNEFRKNKIVRFFSNRYVIILLLFLIWMLFFDENSYLNHRELNQEINKLEKTIEFYKSEAEKDKKLIKNLQDPDSLEKFAREEYNMKRKDEDIYIIDFDSIKE</sequence>
<dbReference type="Pfam" id="PF04977">
    <property type="entry name" value="DivIC"/>
    <property type="match status" value="1"/>
</dbReference>